<keyword evidence="4" id="KW-0288">FMN</keyword>
<evidence type="ECO:0000313" key="12">
    <source>
        <dbReference type="EMBL" id="WVX79582.1"/>
    </source>
</evidence>
<feature type="domain" description="FAD synthetase" evidence="11">
    <location>
        <begin position="18"/>
        <end position="169"/>
    </location>
</feature>
<comment type="catalytic activity">
    <reaction evidence="10">
        <text>FMN + ATP + H(+) = FAD + diphosphate</text>
        <dbReference type="Rhea" id="RHEA:17237"/>
        <dbReference type="ChEBI" id="CHEBI:15378"/>
        <dbReference type="ChEBI" id="CHEBI:30616"/>
        <dbReference type="ChEBI" id="CHEBI:33019"/>
        <dbReference type="ChEBI" id="CHEBI:57692"/>
        <dbReference type="ChEBI" id="CHEBI:58210"/>
        <dbReference type="EC" id="2.7.7.2"/>
    </reaction>
</comment>
<comment type="pathway">
    <text evidence="1">Cofactor biosynthesis; FAD biosynthesis; FAD from FMN: step 1/1.</text>
</comment>
<evidence type="ECO:0000256" key="7">
    <source>
        <dbReference type="ARBA" id="ARBA00022741"/>
    </source>
</evidence>
<name>A0ABZ2CC33_9BACI</name>
<accession>A0ABZ2CC33</accession>
<dbReference type="Gene3D" id="3.40.50.620">
    <property type="entry name" value="HUPs"/>
    <property type="match status" value="1"/>
</dbReference>
<dbReference type="SUPFAM" id="SSF52374">
    <property type="entry name" value="Nucleotidylyl transferase"/>
    <property type="match status" value="1"/>
</dbReference>
<evidence type="ECO:0000256" key="1">
    <source>
        <dbReference type="ARBA" id="ARBA00004726"/>
    </source>
</evidence>
<evidence type="ECO:0000256" key="3">
    <source>
        <dbReference type="ARBA" id="ARBA00022630"/>
    </source>
</evidence>
<evidence type="ECO:0000256" key="6">
    <source>
        <dbReference type="ARBA" id="ARBA00022695"/>
    </source>
</evidence>
<evidence type="ECO:0000256" key="2">
    <source>
        <dbReference type="ARBA" id="ARBA00012393"/>
    </source>
</evidence>
<keyword evidence="9" id="KW-0067">ATP-binding</keyword>
<dbReference type="InterPro" id="IPR004821">
    <property type="entry name" value="Cyt_trans-like"/>
</dbReference>
<keyword evidence="7" id="KW-0547">Nucleotide-binding</keyword>
<dbReference type="RefSeq" id="WP_338448516.1">
    <property type="nucleotide sequence ID" value="NZ_CP137640.1"/>
</dbReference>
<evidence type="ECO:0000256" key="4">
    <source>
        <dbReference type="ARBA" id="ARBA00022643"/>
    </source>
</evidence>
<keyword evidence="5" id="KW-0808">Transferase</keyword>
<evidence type="ECO:0000259" key="11">
    <source>
        <dbReference type="Pfam" id="PF06574"/>
    </source>
</evidence>
<evidence type="ECO:0000256" key="10">
    <source>
        <dbReference type="ARBA" id="ARBA00049494"/>
    </source>
</evidence>
<dbReference type="EMBL" id="CP137640">
    <property type="protein sequence ID" value="WVX79582.1"/>
    <property type="molecule type" value="Genomic_DNA"/>
</dbReference>
<evidence type="ECO:0000256" key="8">
    <source>
        <dbReference type="ARBA" id="ARBA00022827"/>
    </source>
</evidence>
<keyword evidence="13" id="KW-1185">Reference proteome</keyword>
<evidence type="ECO:0000256" key="9">
    <source>
        <dbReference type="ARBA" id="ARBA00022840"/>
    </source>
</evidence>
<proteinExistence type="predicted"/>
<keyword evidence="3" id="KW-0285">Flavoprotein</keyword>
<dbReference type="NCBIfam" id="TIGR00125">
    <property type="entry name" value="cyt_tran_rel"/>
    <property type="match status" value="1"/>
</dbReference>
<evidence type="ECO:0000313" key="13">
    <source>
        <dbReference type="Proteomes" id="UP001357223"/>
    </source>
</evidence>
<dbReference type="Pfam" id="PF06574">
    <property type="entry name" value="FAD_syn"/>
    <property type="match status" value="1"/>
</dbReference>
<evidence type="ECO:0000256" key="5">
    <source>
        <dbReference type="ARBA" id="ARBA00022679"/>
    </source>
</evidence>
<dbReference type="EC" id="2.7.7.2" evidence="2"/>
<dbReference type="InterPro" id="IPR015864">
    <property type="entry name" value="FAD_synthase"/>
</dbReference>
<dbReference type="CDD" id="cd02064">
    <property type="entry name" value="FAD_synthetase_N"/>
    <property type="match status" value="1"/>
</dbReference>
<dbReference type="Proteomes" id="UP001357223">
    <property type="component" value="Chromosome"/>
</dbReference>
<gene>
    <name evidence="12" type="ORF">R4Z09_20145</name>
</gene>
<keyword evidence="6" id="KW-0548">Nucleotidyltransferase</keyword>
<reference evidence="12 13" key="1">
    <citation type="submission" date="2023-10" db="EMBL/GenBank/DDBJ databases">
        <title>Niallia locisalis sp.nov. isolated from a salt pond sample.</title>
        <authorList>
            <person name="Li X.-J."/>
            <person name="Dong L."/>
        </authorList>
    </citation>
    <scope>NUCLEOTIDE SEQUENCE [LARGE SCALE GENOMIC DNA]</scope>
    <source>
        <strain evidence="12 13">DSM 29761</strain>
    </source>
</reference>
<sequence length="281" mass="32163">METIYLNQDSLAYWQGKAKRSVVALGCFDGIHKGHQEVIRTASQMSKRKNLSLSVMSFFPHPKEVISNGKKQVNYLMPLFEKEERLRVLGVDTFYIVEFTKEFASLLPAQFIAQYLLNLGIVHAVAGFDFAYGYNGTGHMDRLQKDSFGLIDVTKVEKLEFHGEKISSTCIREKLMRGCVEELPSLLGRPYEVECVWDGNALDILPYYTLPTPGCYRVTLKNQMESIQTKIIVSETVDGLSLTCLSEIPTFMTGRLSIVWLQRMMEEDHYRLSERISLPYF</sequence>
<organism evidence="12 13">
    <name type="scientific">Niallia oryzisoli</name>
    <dbReference type="NCBI Taxonomy" id="1737571"/>
    <lineage>
        <taxon>Bacteria</taxon>
        <taxon>Bacillati</taxon>
        <taxon>Bacillota</taxon>
        <taxon>Bacilli</taxon>
        <taxon>Bacillales</taxon>
        <taxon>Bacillaceae</taxon>
        <taxon>Niallia</taxon>
    </lineage>
</organism>
<keyword evidence="8" id="KW-0274">FAD</keyword>
<dbReference type="InterPro" id="IPR014729">
    <property type="entry name" value="Rossmann-like_a/b/a_fold"/>
</dbReference>
<protein>
    <recommendedName>
        <fullName evidence="2">FAD synthase</fullName>
        <ecNumber evidence="2">2.7.7.2</ecNumber>
    </recommendedName>
</protein>